<dbReference type="InterPro" id="IPR006838">
    <property type="entry name" value="ADTRP_AIG1"/>
</dbReference>
<feature type="transmembrane region" description="Helical" evidence="5">
    <location>
        <begin position="208"/>
        <end position="226"/>
    </location>
</feature>
<evidence type="ECO:0000256" key="2">
    <source>
        <dbReference type="ARBA" id="ARBA00022692"/>
    </source>
</evidence>
<feature type="transmembrane region" description="Helical" evidence="5">
    <location>
        <begin position="179"/>
        <end position="201"/>
    </location>
</feature>
<evidence type="ECO:0000313" key="6">
    <source>
        <dbReference type="EMBL" id="ETW09161.1"/>
    </source>
</evidence>
<evidence type="ECO:0000256" key="3">
    <source>
        <dbReference type="ARBA" id="ARBA00022989"/>
    </source>
</evidence>
<comment type="subcellular location">
    <subcellularLocation>
        <location evidence="1">Endomembrane system</location>
        <topology evidence="1">Multi-pass membrane protein</topology>
    </subcellularLocation>
</comment>
<organism evidence="6">
    <name type="scientific">Aphanomyces invadans</name>
    <dbReference type="NCBI Taxonomy" id="157072"/>
    <lineage>
        <taxon>Eukaryota</taxon>
        <taxon>Sar</taxon>
        <taxon>Stramenopiles</taxon>
        <taxon>Oomycota</taxon>
        <taxon>Saprolegniomycetes</taxon>
        <taxon>Saprolegniales</taxon>
        <taxon>Verrucalvaceae</taxon>
        <taxon>Aphanomyces</taxon>
    </lineage>
</organism>
<evidence type="ECO:0000256" key="1">
    <source>
        <dbReference type="ARBA" id="ARBA00004127"/>
    </source>
</evidence>
<dbReference type="GeneID" id="20078644"/>
<dbReference type="PANTHER" id="PTHR12242">
    <property type="entry name" value="OS02G0130600 PROTEIN-RELATED"/>
    <property type="match status" value="1"/>
</dbReference>
<gene>
    <name evidence="6" type="ORF">H310_01594</name>
</gene>
<accession>A0A024URT4</accession>
<dbReference type="VEuPathDB" id="FungiDB:H310_01594"/>
<dbReference type="Pfam" id="PF04750">
    <property type="entry name" value="Far-17a_AIG1"/>
    <property type="match status" value="1"/>
</dbReference>
<name>A0A024URT4_9STRA</name>
<dbReference type="AlphaFoldDB" id="A0A024URT4"/>
<proteinExistence type="predicted"/>
<dbReference type="GO" id="GO:0012505">
    <property type="term" value="C:endomembrane system"/>
    <property type="evidence" value="ECO:0007669"/>
    <property type="project" value="UniProtKB-SubCell"/>
</dbReference>
<dbReference type="RefSeq" id="XP_008862966.1">
    <property type="nucleotide sequence ID" value="XM_008864744.1"/>
</dbReference>
<feature type="transmembrane region" description="Helical" evidence="5">
    <location>
        <begin position="145"/>
        <end position="167"/>
    </location>
</feature>
<sequence>MGCMVVSRVTPKTLKTIHNGTQGCRHPLTQIHTSSSAIMWQAFVIGFLLALTGAAGVYCLHQVKAPVHELYQPSPSIFLLGYRAFLVGLFGVALFGYNTLPRAWLYYTVWNLTLQFIYLVWATVHQFRHRHETGTAIPSTRESRALNALFDVCFAVSFLVCAVYWGVVYPSRIDKTTRLMTVFQHGINCIFLVGEFVLNGFVVRKASLGPIVILPVLYGTFAWISHETWNYGLWPYKFLDMSSQASPVWYVGTFLSHPLLLFGAIGLSSLKSRSRPALVPVAYDPDLVATPKENEV</sequence>
<feature type="transmembrane region" description="Helical" evidence="5">
    <location>
        <begin position="80"/>
        <end position="98"/>
    </location>
</feature>
<dbReference type="PANTHER" id="PTHR12242:SF22">
    <property type="entry name" value="OS02G0130600 PROTEIN"/>
    <property type="match status" value="1"/>
</dbReference>
<dbReference type="GO" id="GO:0016020">
    <property type="term" value="C:membrane"/>
    <property type="evidence" value="ECO:0007669"/>
    <property type="project" value="InterPro"/>
</dbReference>
<feature type="transmembrane region" description="Helical" evidence="5">
    <location>
        <begin position="104"/>
        <end position="124"/>
    </location>
</feature>
<dbReference type="EMBL" id="KI913953">
    <property type="protein sequence ID" value="ETW09161.1"/>
    <property type="molecule type" value="Genomic_DNA"/>
</dbReference>
<feature type="transmembrane region" description="Helical" evidence="5">
    <location>
        <begin position="246"/>
        <end position="267"/>
    </location>
</feature>
<evidence type="ECO:0000256" key="5">
    <source>
        <dbReference type="SAM" id="Phobius"/>
    </source>
</evidence>
<evidence type="ECO:0000256" key="4">
    <source>
        <dbReference type="ARBA" id="ARBA00023136"/>
    </source>
</evidence>
<protein>
    <submittedName>
        <fullName evidence="6">Uncharacterized protein</fullName>
    </submittedName>
</protein>
<keyword evidence="3 5" id="KW-1133">Transmembrane helix</keyword>
<keyword evidence="2 5" id="KW-0812">Transmembrane</keyword>
<keyword evidence="4 5" id="KW-0472">Membrane</keyword>
<feature type="transmembrane region" description="Helical" evidence="5">
    <location>
        <begin position="38"/>
        <end position="60"/>
    </location>
</feature>
<reference evidence="6" key="1">
    <citation type="submission" date="2013-12" db="EMBL/GenBank/DDBJ databases">
        <title>The Genome Sequence of Aphanomyces invadans NJM9701.</title>
        <authorList>
            <consortium name="The Broad Institute Genomics Platform"/>
            <person name="Russ C."/>
            <person name="Tyler B."/>
            <person name="van West P."/>
            <person name="Dieguez-Uribeondo J."/>
            <person name="Young S.K."/>
            <person name="Zeng Q."/>
            <person name="Gargeya S."/>
            <person name="Fitzgerald M."/>
            <person name="Abouelleil A."/>
            <person name="Alvarado L."/>
            <person name="Chapman S.B."/>
            <person name="Gainer-Dewar J."/>
            <person name="Goldberg J."/>
            <person name="Griggs A."/>
            <person name="Gujja S."/>
            <person name="Hansen M."/>
            <person name="Howarth C."/>
            <person name="Imamovic A."/>
            <person name="Ireland A."/>
            <person name="Larimer J."/>
            <person name="McCowan C."/>
            <person name="Murphy C."/>
            <person name="Pearson M."/>
            <person name="Poon T.W."/>
            <person name="Priest M."/>
            <person name="Roberts A."/>
            <person name="Saif S."/>
            <person name="Shea T."/>
            <person name="Sykes S."/>
            <person name="Wortman J."/>
            <person name="Nusbaum C."/>
            <person name="Birren B."/>
        </authorList>
    </citation>
    <scope>NUCLEOTIDE SEQUENCE [LARGE SCALE GENOMIC DNA]</scope>
    <source>
        <strain evidence="6">NJM9701</strain>
    </source>
</reference>
<dbReference type="OrthoDB" id="64939at2759"/>